<dbReference type="AlphaFoldDB" id="G2YUZ1"/>
<accession>G2YUZ1</accession>
<protein>
    <submittedName>
        <fullName evidence="1">Uncharacterized protein</fullName>
    </submittedName>
</protein>
<dbReference type="EMBL" id="FQ790354">
    <property type="protein sequence ID" value="CCD55439.1"/>
    <property type="molecule type" value="Genomic_DNA"/>
</dbReference>
<sequence length="112" mass="12410">MKITLFRGWLDPVNYVLSPFVIKIEFHFRQANVKHILDGGSPRSVPKGKIPHISVHNEGSSPFILADSALTIAGLVKSEILPILNSSLAPAPKTPDMAIRALRKDKLHFYGR</sequence>
<dbReference type="HOGENOM" id="CLU_2145488_0_0_1"/>
<evidence type="ECO:0000313" key="1">
    <source>
        <dbReference type="EMBL" id="CCD55439.1"/>
    </source>
</evidence>
<gene>
    <name evidence="1" type="ORF">BofuT4_P158350.1</name>
</gene>
<dbReference type="STRING" id="999810.G2YUZ1"/>
<dbReference type="Proteomes" id="UP000008177">
    <property type="component" value="Unplaced contigs"/>
</dbReference>
<organism evidence="1 2">
    <name type="scientific">Botryotinia fuckeliana (strain T4)</name>
    <name type="common">Noble rot fungus</name>
    <name type="synonym">Botrytis cinerea</name>
    <dbReference type="NCBI Taxonomy" id="999810"/>
    <lineage>
        <taxon>Eukaryota</taxon>
        <taxon>Fungi</taxon>
        <taxon>Dikarya</taxon>
        <taxon>Ascomycota</taxon>
        <taxon>Pezizomycotina</taxon>
        <taxon>Leotiomycetes</taxon>
        <taxon>Helotiales</taxon>
        <taxon>Sclerotiniaceae</taxon>
        <taxon>Botrytis</taxon>
    </lineage>
</organism>
<evidence type="ECO:0000313" key="2">
    <source>
        <dbReference type="Proteomes" id="UP000008177"/>
    </source>
</evidence>
<proteinExistence type="predicted"/>
<dbReference type="InParanoid" id="G2YUZ1"/>
<reference evidence="2" key="1">
    <citation type="journal article" date="2011" name="PLoS Genet.">
        <title>Genomic analysis of the necrotrophic fungal pathogens Sclerotinia sclerotiorum and Botrytis cinerea.</title>
        <authorList>
            <person name="Amselem J."/>
            <person name="Cuomo C.A."/>
            <person name="van Kan J.A."/>
            <person name="Viaud M."/>
            <person name="Benito E.P."/>
            <person name="Couloux A."/>
            <person name="Coutinho P.M."/>
            <person name="de Vries R.P."/>
            <person name="Dyer P.S."/>
            <person name="Fillinger S."/>
            <person name="Fournier E."/>
            <person name="Gout L."/>
            <person name="Hahn M."/>
            <person name="Kohn L."/>
            <person name="Lapalu N."/>
            <person name="Plummer K.M."/>
            <person name="Pradier J.M."/>
            <person name="Quevillon E."/>
            <person name="Sharon A."/>
            <person name="Simon A."/>
            <person name="ten Have A."/>
            <person name="Tudzynski B."/>
            <person name="Tudzynski P."/>
            <person name="Wincker P."/>
            <person name="Andrew M."/>
            <person name="Anthouard V."/>
            <person name="Beever R.E."/>
            <person name="Beffa R."/>
            <person name="Benoit I."/>
            <person name="Bouzid O."/>
            <person name="Brault B."/>
            <person name="Chen Z."/>
            <person name="Choquer M."/>
            <person name="Collemare J."/>
            <person name="Cotton P."/>
            <person name="Danchin E.G."/>
            <person name="Da Silva C."/>
            <person name="Gautier A."/>
            <person name="Giraud C."/>
            <person name="Giraud T."/>
            <person name="Gonzalez C."/>
            <person name="Grossetete S."/>
            <person name="Guldener U."/>
            <person name="Henrissat B."/>
            <person name="Howlett B.J."/>
            <person name="Kodira C."/>
            <person name="Kretschmer M."/>
            <person name="Lappartient A."/>
            <person name="Leroch M."/>
            <person name="Levis C."/>
            <person name="Mauceli E."/>
            <person name="Neuveglise C."/>
            <person name="Oeser B."/>
            <person name="Pearson M."/>
            <person name="Poulain J."/>
            <person name="Poussereau N."/>
            <person name="Quesneville H."/>
            <person name="Rascle C."/>
            <person name="Schumacher J."/>
            <person name="Segurens B."/>
            <person name="Sexton A."/>
            <person name="Silva E."/>
            <person name="Sirven C."/>
            <person name="Soanes D.M."/>
            <person name="Talbot N.J."/>
            <person name="Templeton M."/>
            <person name="Yandava C."/>
            <person name="Yarden O."/>
            <person name="Zeng Q."/>
            <person name="Rollins J.A."/>
            <person name="Lebrun M.H."/>
            <person name="Dickman M."/>
        </authorList>
    </citation>
    <scope>NUCLEOTIDE SEQUENCE [LARGE SCALE GENOMIC DNA]</scope>
    <source>
        <strain evidence="2">T4</strain>
    </source>
</reference>
<name>G2YUZ1_BOTF4</name>